<dbReference type="EMBL" id="LR746268">
    <property type="protein sequence ID" value="CAA7396587.1"/>
    <property type="molecule type" value="Genomic_DNA"/>
</dbReference>
<reference evidence="1" key="1">
    <citation type="submission" date="2020-02" db="EMBL/GenBank/DDBJ databases">
        <authorList>
            <person name="Scholz U."/>
            <person name="Mascher M."/>
            <person name="Fiebig A."/>
        </authorList>
    </citation>
    <scope>NUCLEOTIDE SEQUENCE</scope>
</reference>
<evidence type="ECO:0000313" key="1">
    <source>
        <dbReference type="EMBL" id="CAA7396587.1"/>
    </source>
</evidence>
<sequence length="31" mass="3505">MSLVPHRLCAEVSGEYIIILYLQVSSFLPLI</sequence>
<name>A0A7I8KFM4_SPIIN</name>
<evidence type="ECO:0000313" key="2">
    <source>
        <dbReference type="Proteomes" id="UP000663760"/>
    </source>
</evidence>
<protein>
    <submittedName>
        <fullName evidence="1">Uncharacterized protein</fullName>
    </submittedName>
</protein>
<keyword evidence="2" id="KW-1185">Reference proteome</keyword>
<proteinExistence type="predicted"/>
<accession>A0A7I8KFM4</accession>
<gene>
    <name evidence="1" type="ORF">SI8410_05007250</name>
</gene>
<organism evidence="1 2">
    <name type="scientific">Spirodela intermedia</name>
    <name type="common">Intermediate duckweed</name>
    <dbReference type="NCBI Taxonomy" id="51605"/>
    <lineage>
        <taxon>Eukaryota</taxon>
        <taxon>Viridiplantae</taxon>
        <taxon>Streptophyta</taxon>
        <taxon>Embryophyta</taxon>
        <taxon>Tracheophyta</taxon>
        <taxon>Spermatophyta</taxon>
        <taxon>Magnoliopsida</taxon>
        <taxon>Liliopsida</taxon>
        <taxon>Araceae</taxon>
        <taxon>Lemnoideae</taxon>
        <taxon>Spirodela</taxon>
    </lineage>
</organism>
<dbReference type="AlphaFoldDB" id="A0A7I8KFM4"/>
<dbReference type="Proteomes" id="UP000663760">
    <property type="component" value="Chromosome 5"/>
</dbReference>